<dbReference type="AlphaFoldDB" id="A0A1C7DTR0"/>
<keyword evidence="6" id="KW-1133">Transmembrane helix</keyword>
<evidence type="ECO:0000256" key="6">
    <source>
        <dbReference type="SAM" id="Phobius"/>
    </source>
</evidence>
<evidence type="ECO:0000259" key="8">
    <source>
        <dbReference type="Pfam" id="PF07730"/>
    </source>
</evidence>
<dbReference type="OrthoDB" id="9797605at2"/>
<keyword evidence="4 10" id="KW-0418">Kinase</keyword>
<name>A0A1C7DTR0_9BACL</name>
<evidence type="ECO:0000256" key="4">
    <source>
        <dbReference type="ARBA" id="ARBA00022777"/>
    </source>
</evidence>
<evidence type="ECO:0000256" key="2">
    <source>
        <dbReference type="ARBA" id="ARBA00012438"/>
    </source>
</evidence>
<feature type="transmembrane region" description="Helical" evidence="6">
    <location>
        <begin position="102"/>
        <end position="124"/>
    </location>
</feature>
<dbReference type="SUPFAM" id="SSF55874">
    <property type="entry name" value="ATPase domain of HSP90 chaperone/DNA topoisomerase II/histidine kinase"/>
    <property type="match status" value="1"/>
</dbReference>
<sequence>MQSWYQIFPKNPWLSLYAWVIFCILPFFFIFRSSSMTDFIFGILLLLMFFIAYRLSFNSKTGFVFVWVSFEMAINIGMIILFGYVYLSIFVAFFIGNLRNKVGFFIIYGLHIGLTITAVVFGFFEHSELYISQLPFIVLSILGVILLPFNTYNRNKREKLEGQLEDANKRISQLVIIEERERIARDLHDTLGQKLSLIGLKSDLAGKLIYRNPESALNEINDVRQTARTALKEVRELVSNMRGTKLDEELLRVQQILKAAEIDFVFYGSTQLTNTPLLVENVVSMCLKEAVTNVVKHSGASRCSILIKQNPEELLVQVQDNGEGFPEGNTSLQGNGLAGMRERLEFVNGSVDIKVMDGTTLNIRVPNVILYSSKGDMK</sequence>
<dbReference type="STRING" id="1215089.BBI08_14715"/>
<evidence type="ECO:0000256" key="1">
    <source>
        <dbReference type="ARBA" id="ARBA00000085"/>
    </source>
</evidence>
<dbReference type="InterPro" id="IPR036890">
    <property type="entry name" value="HATPase_C_sf"/>
</dbReference>
<reference evidence="11" key="1">
    <citation type="submission" date="2016-07" db="EMBL/GenBank/DDBJ databases">
        <authorList>
            <person name="See-Too W.S."/>
        </authorList>
    </citation>
    <scope>NUCLEOTIDE SEQUENCE [LARGE SCALE GENOMIC DNA]</scope>
    <source>
        <strain evidence="11">DSM 24743</strain>
    </source>
</reference>
<keyword evidence="3" id="KW-0808">Transferase</keyword>
<evidence type="ECO:0000256" key="5">
    <source>
        <dbReference type="ARBA" id="ARBA00023012"/>
    </source>
</evidence>
<evidence type="ECO:0000259" key="7">
    <source>
        <dbReference type="Pfam" id="PF02518"/>
    </source>
</evidence>
<keyword evidence="11" id="KW-1185">Reference proteome</keyword>
<dbReference type="InterPro" id="IPR003594">
    <property type="entry name" value="HATPase_dom"/>
</dbReference>
<dbReference type="GO" id="GO:0046983">
    <property type="term" value="F:protein dimerization activity"/>
    <property type="evidence" value="ECO:0007669"/>
    <property type="project" value="InterPro"/>
</dbReference>
<dbReference type="RefSeq" id="WP_065528448.1">
    <property type="nucleotide sequence ID" value="NZ_CP016537.2"/>
</dbReference>
<feature type="domain" description="Histidine kinase/HSP90-like ATPase" evidence="7">
    <location>
        <begin position="284"/>
        <end position="366"/>
    </location>
</feature>
<comment type="catalytic activity">
    <reaction evidence="1">
        <text>ATP + protein L-histidine = ADP + protein N-phospho-L-histidine.</text>
        <dbReference type="EC" id="2.7.13.3"/>
    </reaction>
</comment>
<dbReference type="Gene3D" id="3.30.565.10">
    <property type="entry name" value="Histidine kinase-like ATPase, C-terminal domain"/>
    <property type="match status" value="1"/>
</dbReference>
<dbReference type="InterPro" id="IPR056374">
    <property type="entry name" value="DesK/YvfT_N"/>
</dbReference>
<dbReference type="CDD" id="cd16917">
    <property type="entry name" value="HATPase_UhpB-NarQ-NarX-like"/>
    <property type="match status" value="1"/>
</dbReference>
<accession>A0A1C7DTR0</accession>
<dbReference type="KEGG" id="phc:BBI08_14715"/>
<dbReference type="Pfam" id="PF07730">
    <property type="entry name" value="HisKA_3"/>
    <property type="match status" value="1"/>
</dbReference>
<feature type="domain" description="DesK/YvfT N-terminal" evidence="9">
    <location>
        <begin position="1"/>
        <end position="151"/>
    </location>
</feature>
<dbReference type="GO" id="GO:0000155">
    <property type="term" value="F:phosphorelay sensor kinase activity"/>
    <property type="evidence" value="ECO:0007669"/>
    <property type="project" value="InterPro"/>
</dbReference>
<feature type="transmembrane region" description="Helical" evidence="6">
    <location>
        <begin position="76"/>
        <end position="95"/>
    </location>
</feature>
<dbReference type="GO" id="GO:0016020">
    <property type="term" value="C:membrane"/>
    <property type="evidence" value="ECO:0007669"/>
    <property type="project" value="InterPro"/>
</dbReference>
<evidence type="ECO:0000259" key="9">
    <source>
        <dbReference type="Pfam" id="PF23540"/>
    </source>
</evidence>
<dbReference type="Gene3D" id="1.20.5.1930">
    <property type="match status" value="1"/>
</dbReference>
<proteinExistence type="predicted"/>
<feature type="transmembrane region" description="Helical" evidence="6">
    <location>
        <begin position="130"/>
        <end position="149"/>
    </location>
</feature>
<dbReference type="Pfam" id="PF02518">
    <property type="entry name" value="HATPase_c"/>
    <property type="match status" value="1"/>
</dbReference>
<evidence type="ECO:0000313" key="10">
    <source>
        <dbReference type="EMBL" id="ANU15030.1"/>
    </source>
</evidence>
<reference evidence="11" key="2">
    <citation type="submission" date="2016-10" db="EMBL/GenBank/DDBJ databases">
        <authorList>
            <person name="See-Too W.S."/>
        </authorList>
    </citation>
    <scope>NUCLEOTIDE SEQUENCE [LARGE SCALE GENOMIC DNA]</scope>
    <source>
        <strain evidence="11">DSM 24743</strain>
    </source>
</reference>
<keyword evidence="5" id="KW-0902">Two-component regulatory system</keyword>
<evidence type="ECO:0000256" key="3">
    <source>
        <dbReference type="ARBA" id="ARBA00022679"/>
    </source>
</evidence>
<organism evidence="10 11">
    <name type="scientific">Planococcus halocryophilus</name>
    <dbReference type="NCBI Taxonomy" id="1215089"/>
    <lineage>
        <taxon>Bacteria</taxon>
        <taxon>Bacillati</taxon>
        <taxon>Bacillota</taxon>
        <taxon>Bacilli</taxon>
        <taxon>Bacillales</taxon>
        <taxon>Caryophanaceae</taxon>
        <taxon>Planococcus</taxon>
    </lineage>
</organism>
<dbReference type="InterPro" id="IPR050482">
    <property type="entry name" value="Sensor_HK_TwoCompSys"/>
</dbReference>
<feature type="transmembrane region" description="Helical" evidence="6">
    <location>
        <begin position="38"/>
        <end position="56"/>
    </location>
</feature>
<dbReference type="InterPro" id="IPR011712">
    <property type="entry name" value="Sig_transdc_His_kin_sub3_dim/P"/>
</dbReference>
<feature type="domain" description="Signal transduction histidine kinase subgroup 3 dimerisation and phosphoacceptor" evidence="8">
    <location>
        <begin position="179"/>
        <end position="244"/>
    </location>
</feature>
<feature type="transmembrane region" description="Helical" evidence="6">
    <location>
        <begin position="12"/>
        <end position="31"/>
    </location>
</feature>
<dbReference type="PANTHER" id="PTHR24421:SF63">
    <property type="entry name" value="SENSOR HISTIDINE KINASE DESK"/>
    <property type="match status" value="1"/>
</dbReference>
<dbReference type="EC" id="2.7.13.3" evidence="2"/>
<dbReference type="EMBL" id="CP016537">
    <property type="protein sequence ID" value="ANU15030.1"/>
    <property type="molecule type" value="Genomic_DNA"/>
</dbReference>
<keyword evidence="6" id="KW-0812">Transmembrane</keyword>
<keyword evidence="6" id="KW-0472">Membrane</keyword>
<evidence type="ECO:0000313" key="11">
    <source>
        <dbReference type="Proteomes" id="UP000092687"/>
    </source>
</evidence>
<protein>
    <recommendedName>
        <fullName evidence="2">histidine kinase</fullName>
        <ecNumber evidence="2">2.7.13.3</ecNumber>
    </recommendedName>
</protein>
<dbReference type="Pfam" id="PF23540">
    <property type="entry name" value="DesK_N"/>
    <property type="match status" value="1"/>
</dbReference>
<dbReference type="PANTHER" id="PTHR24421">
    <property type="entry name" value="NITRATE/NITRITE SENSOR PROTEIN NARX-RELATED"/>
    <property type="match status" value="1"/>
</dbReference>
<dbReference type="Proteomes" id="UP000092687">
    <property type="component" value="Chromosome"/>
</dbReference>
<gene>
    <name evidence="10" type="ORF">BBI08_14715</name>
</gene>